<reference evidence="3" key="3">
    <citation type="submission" date="2018-09" db="EMBL/GenBank/DDBJ databases">
        <title>Giant CbK-like Caulobacter bacteriophages have genetically divergent genomes.</title>
        <authorList>
            <person name="Wilson K."/>
            <person name="Ely B."/>
        </authorList>
    </citation>
    <scope>NUCLEOTIDE SEQUENCE [LARGE SCALE GENOMIC DNA]</scope>
</reference>
<evidence type="ECO:0000313" key="3">
    <source>
        <dbReference type="Proteomes" id="UP000259683"/>
    </source>
</evidence>
<protein>
    <submittedName>
        <fullName evidence="2">Uncharacterized protein</fullName>
    </submittedName>
</protein>
<reference evidence="3" key="1">
    <citation type="submission" date="2018-07" db="EMBL/GenBank/DDBJ databases">
        <title>Giant CbK-like Caulobacter bacteriophages have genetically divergent genomes.</title>
        <authorList>
            <person name="Wilson K.M."/>
            <person name="Ely B."/>
        </authorList>
    </citation>
    <scope>NUCLEOTIDE SEQUENCE [LARGE SCALE GENOMIC DNA]</scope>
</reference>
<evidence type="ECO:0000313" key="2">
    <source>
        <dbReference type="EMBL" id="AXQ70092.1"/>
    </source>
</evidence>
<sequence length="196" mass="21193">MALVTESFVVDLACGRALTNGERRMVAAVIDSLLDPHFKSTAWVKGGDHREAVHYCDRVTPYSLHGENANAARVRTEALTTRDHDAPVLLSLSVGDTIGEIARFYTIAAAVEYLDGNPDIDPTSLHMGAYTIDAPFGVANDIEADKLLYDLGYRLHAMAGGSWTYSDPQGRLWDGGGKREAVVMIALKQAADAEEA</sequence>
<dbReference type="EMBL" id="MH588547">
    <property type="protein sequence ID" value="AXQ69592.1"/>
    <property type="molecule type" value="Genomic_DNA"/>
</dbReference>
<accession>A0A385EGK7</accession>
<dbReference type="EMBL" id="MH588547">
    <property type="protein sequence ID" value="AXQ70092.1"/>
    <property type="molecule type" value="Genomic_DNA"/>
</dbReference>
<evidence type="ECO:0000313" key="1">
    <source>
        <dbReference type="EMBL" id="AXQ69592.1"/>
    </source>
</evidence>
<gene>
    <name evidence="1" type="ORF">CcrSC_gp010</name>
    <name evidence="2" type="ORF">CcrSC_gp510</name>
</gene>
<name>A0A385EGK7_9CAUD</name>
<dbReference type="Proteomes" id="UP000259683">
    <property type="component" value="Segment"/>
</dbReference>
<reference evidence="2" key="4">
    <citation type="submission" date="2021-07" db="EMBL/GenBank/DDBJ databases">
        <title>Giant CbK-like Caulobacter bacteriophages have genetically divergent genomes.</title>
        <authorList>
            <person name="Wilson K."/>
            <person name="Ely B."/>
        </authorList>
    </citation>
    <scope>NUCLEOTIDE SEQUENCE</scope>
</reference>
<reference evidence="2" key="2">
    <citation type="submission" date="2018-07" db="EMBL/GenBank/DDBJ databases">
        <authorList>
            <person name="Wilson K.M."/>
            <person name="Ely B."/>
        </authorList>
    </citation>
    <scope>NUCLEOTIDE SEQUENCE</scope>
</reference>
<keyword evidence="3" id="KW-1185">Reference proteome</keyword>
<proteinExistence type="predicted"/>
<organism evidence="2 3">
    <name type="scientific">Caulobacter phage CcrSC</name>
    <dbReference type="NCBI Taxonomy" id="2283272"/>
    <lineage>
        <taxon>Viruses</taxon>
        <taxon>Duplodnaviria</taxon>
        <taxon>Heunggongvirae</taxon>
        <taxon>Uroviricota</taxon>
        <taxon>Caudoviricetes</taxon>
        <taxon>Jeanschmidtviridae</taxon>
        <taxon>Bertelyvirus</taxon>
        <taxon>Bertelyvirus SC</taxon>
    </lineage>
</organism>